<evidence type="ECO:0000313" key="2">
    <source>
        <dbReference type="Proteomes" id="UP000735302"/>
    </source>
</evidence>
<keyword evidence="2" id="KW-1185">Reference proteome</keyword>
<comment type="caution">
    <text evidence="1">The sequence shown here is derived from an EMBL/GenBank/DDBJ whole genome shotgun (WGS) entry which is preliminary data.</text>
</comment>
<organism evidence="1 2">
    <name type="scientific">Plakobranchus ocellatus</name>
    <dbReference type="NCBI Taxonomy" id="259542"/>
    <lineage>
        <taxon>Eukaryota</taxon>
        <taxon>Metazoa</taxon>
        <taxon>Spiralia</taxon>
        <taxon>Lophotrochozoa</taxon>
        <taxon>Mollusca</taxon>
        <taxon>Gastropoda</taxon>
        <taxon>Heterobranchia</taxon>
        <taxon>Euthyneura</taxon>
        <taxon>Panpulmonata</taxon>
        <taxon>Sacoglossa</taxon>
        <taxon>Placobranchoidea</taxon>
        <taxon>Plakobranchidae</taxon>
        <taxon>Plakobranchus</taxon>
    </lineage>
</organism>
<accession>A0AAV4CX97</accession>
<proteinExistence type="predicted"/>
<reference evidence="1 2" key="1">
    <citation type="journal article" date="2021" name="Elife">
        <title>Chloroplast acquisition without the gene transfer in kleptoplastic sea slugs, Plakobranchus ocellatus.</title>
        <authorList>
            <person name="Maeda T."/>
            <person name="Takahashi S."/>
            <person name="Yoshida T."/>
            <person name="Shimamura S."/>
            <person name="Takaki Y."/>
            <person name="Nagai Y."/>
            <person name="Toyoda A."/>
            <person name="Suzuki Y."/>
            <person name="Arimoto A."/>
            <person name="Ishii H."/>
            <person name="Satoh N."/>
            <person name="Nishiyama T."/>
            <person name="Hasebe M."/>
            <person name="Maruyama T."/>
            <person name="Minagawa J."/>
            <person name="Obokata J."/>
            <person name="Shigenobu S."/>
        </authorList>
    </citation>
    <scope>NUCLEOTIDE SEQUENCE [LARGE SCALE GENOMIC DNA]</scope>
</reference>
<dbReference type="AlphaFoldDB" id="A0AAV4CX97"/>
<sequence length="141" mass="15453">MKWQKMVNLSEIEADIRYRMIHDRSSQITVMLGDDPVPPPAREAVSRGVNKSVVIRGAGLTCLPLGPLPTQSRAKIPARPTTSVSRPGLPFGEFWSSLVTHSPSSRAMVAGYELATEGRSRLRAHSIVTVIPISLKLRNRA</sequence>
<evidence type="ECO:0000313" key="1">
    <source>
        <dbReference type="EMBL" id="GFO36519.1"/>
    </source>
</evidence>
<protein>
    <submittedName>
        <fullName evidence="1">Uncharacterized protein</fullName>
    </submittedName>
</protein>
<dbReference type="EMBL" id="BLXT01007071">
    <property type="protein sequence ID" value="GFO36519.1"/>
    <property type="molecule type" value="Genomic_DNA"/>
</dbReference>
<name>A0AAV4CX97_9GAST</name>
<dbReference type="Proteomes" id="UP000735302">
    <property type="component" value="Unassembled WGS sequence"/>
</dbReference>
<gene>
    <name evidence="1" type="ORF">PoB_006302400</name>
</gene>